<evidence type="ECO:0000256" key="6">
    <source>
        <dbReference type="ARBA" id="ARBA00022917"/>
    </source>
</evidence>
<dbReference type="InterPro" id="IPR000795">
    <property type="entry name" value="T_Tr_GTP-bd_dom"/>
</dbReference>
<dbReference type="AlphaFoldDB" id="A0A5F9CQB4"/>
<evidence type="ECO:0000256" key="11">
    <source>
        <dbReference type="SAM" id="MobiDB-lite"/>
    </source>
</evidence>
<dbReference type="STRING" id="9986.ENSOCUP00000035563"/>
<dbReference type="NCBIfam" id="NF009373">
    <property type="entry name" value="PRK12736.1"/>
    <property type="match status" value="1"/>
</dbReference>
<evidence type="ECO:0000256" key="5">
    <source>
        <dbReference type="ARBA" id="ARBA00022768"/>
    </source>
</evidence>
<dbReference type="GO" id="GO:0070125">
    <property type="term" value="P:mitochondrial translational elongation"/>
    <property type="evidence" value="ECO:0007669"/>
    <property type="project" value="TreeGrafter"/>
</dbReference>
<keyword evidence="7" id="KW-0809">Transit peptide</keyword>
<dbReference type="PRINTS" id="PR00315">
    <property type="entry name" value="ELONGATNFCT"/>
</dbReference>
<dbReference type="SMR" id="A0A5F9CQB4"/>
<proteinExistence type="predicted"/>
<keyword evidence="9" id="KW-0342">GTP-binding</keyword>
<evidence type="ECO:0000313" key="14">
    <source>
        <dbReference type="Proteomes" id="UP000001811"/>
    </source>
</evidence>
<keyword evidence="4" id="KW-0547">Nucleotide-binding</keyword>
<reference evidence="13" key="3">
    <citation type="submission" date="2025-09" db="UniProtKB">
        <authorList>
            <consortium name="Ensembl"/>
        </authorList>
    </citation>
    <scope>IDENTIFICATION</scope>
    <source>
        <strain evidence="13">Thorbecke</strain>
    </source>
</reference>
<evidence type="ECO:0000256" key="8">
    <source>
        <dbReference type="ARBA" id="ARBA00023128"/>
    </source>
</evidence>
<reference evidence="13" key="2">
    <citation type="submission" date="2025-08" db="UniProtKB">
        <authorList>
            <consortium name="Ensembl"/>
        </authorList>
    </citation>
    <scope>IDENTIFICATION</scope>
    <source>
        <strain evidence="13">Thorbecke</strain>
    </source>
</reference>
<dbReference type="Gene3D" id="2.40.30.10">
    <property type="entry name" value="Translation factors"/>
    <property type="match status" value="1"/>
</dbReference>
<evidence type="ECO:0000256" key="4">
    <source>
        <dbReference type="ARBA" id="ARBA00022741"/>
    </source>
</evidence>
<dbReference type="PANTHER" id="PTHR43721">
    <property type="entry name" value="ELONGATION FACTOR TU-RELATED"/>
    <property type="match status" value="1"/>
</dbReference>
<sequence length="475" mass="51244">MATAAALLRATPRFSGVAASPTSFLQGLLRPPKAPAVPVLSRGLAVEAKKTYVRDKPHVNVGTIGHVDHGKTTLTAAITKILAEGGGAKFKKYEEIDNAPEERARGITINAAHVEYSTAARHYAHTDCPGHADYVKNMITGTAPLDGCILVVAANDGPMPQTREHLLLARQIGVEHVVVYVNKADAVQDSEMVELVELEIRELLTEFGYKGEEAPVIVGSALCALEQRDPELGVKSVQKLLDAVDTYIPVPTRDLEKPFLLPVESVYSIPGRGTVVTGTLERGILKKGDECEFLGHSKNIRTVVTGIEMFHKSLERAEAGDNLGALVRGLKREDLRRGLVMAKPGSIQPHQKVEAQVRRPGRSRSAPWRGIASPPGQPDFPALCSPLGLHPQQGGGRPPQTLRVPLHARHVLPDLGHGLPGAPAPREGAGYARGGPEAQPNPAAANDLRERPAFHPAGWQPHHWHRPRHGHARHD</sequence>
<comment type="subcellular location">
    <subcellularLocation>
        <location evidence="1">Mitochondrion</location>
    </subcellularLocation>
</comment>
<protein>
    <recommendedName>
        <fullName evidence="3">Elongation factor Tu, mitochondrial</fullName>
        <ecNumber evidence="2">3.6.5.3</ecNumber>
    </recommendedName>
</protein>
<dbReference type="EMBL" id="AAGW02069676">
    <property type="status" value="NOT_ANNOTATED_CDS"/>
    <property type="molecule type" value="Genomic_DNA"/>
</dbReference>
<keyword evidence="8" id="KW-0496">Mitochondrion</keyword>
<evidence type="ECO:0000259" key="12">
    <source>
        <dbReference type="PROSITE" id="PS51722"/>
    </source>
</evidence>
<evidence type="ECO:0000256" key="2">
    <source>
        <dbReference type="ARBA" id="ARBA00011986"/>
    </source>
</evidence>
<dbReference type="PROSITE" id="PS00301">
    <property type="entry name" value="G_TR_1"/>
    <property type="match status" value="1"/>
</dbReference>
<feature type="compositionally biased region" description="Basic residues" evidence="11">
    <location>
        <begin position="462"/>
        <end position="475"/>
    </location>
</feature>
<dbReference type="EC" id="3.6.5.3" evidence="2"/>
<feature type="region of interest" description="Disordered" evidence="11">
    <location>
        <begin position="347"/>
        <end position="369"/>
    </location>
</feature>
<dbReference type="GO" id="GO:0042645">
    <property type="term" value="C:mitochondrial nucleoid"/>
    <property type="evidence" value="ECO:0007669"/>
    <property type="project" value="Ensembl"/>
</dbReference>
<keyword evidence="14" id="KW-1185">Reference proteome</keyword>
<organism evidence="13 14">
    <name type="scientific">Oryctolagus cuniculus</name>
    <name type="common">Rabbit</name>
    <dbReference type="NCBI Taxonomy" id="9986"/>
    <lineage>
        <taxon>Eukaryota</taxon>
        <taxon>Metazoa</taxon>
        <taxon>Chordata</taxon>
        <taxon>Craniata</taxon>
        <taxon>Vertebrata</taxon>
        <taxon>Euteleostomi</taxon>
        <taxon>Mammalia</taxon>
        <taxon>Eutheria</taxon>
        <taxon>Euarchontoglires</taxon>
        <taxon>Glires</taxon>
        <taxon>Lagomorpha</taxon>
        <taxon>Leporidae</taxon>
        <taxon>Oryctolagus</taxon>
    </lineage>
</organism>
<dbReference type="InterPro" id="IPR009000">
    <property type="entry name" value="Transl_B-barrel_sf"/>
</dbReference>
<evidence type="ECO:0000256" key="9">
    <source>
        <dbReference type="ARBA" id="ARBA00023134"/>
    </source>
</evidence>
<dbReference type="Pfam" id="PF03144">
    <property type="entry name" value="GTP_EFTU_D2"/>
    <property type="match status" value="1"/>
</dbReference>
<keyword evidence="5" id="KW-0251">Elongation factor</keyword>
<dbReference type="GO" id="GO:0005525">
    <property type="term" value="F:GTP binding"/>
    <property type="evidence" value="ECO:0007669"/>
    <property type="project" value="UniProtKB-KW"/>
</dbReference>
<dbReference type="FunFam" id="3.40.50.300:FF:000003">
    <property type="entry name" value="Elongation factor Tu"/>
    <property type="match status" value="1"/>
</dbReference>
<dbReference type="Pfam" id="PF00009">
    <property type="entry name" value="GTP_EFTU"/>
    <property type="match status" value="1"/>
</dbReference>
<dbReference type="InterPro" id="IPR041709">
    <property type="entry name" value="EF-Tu_GTP-bd"/>
</dbReference>
<gene>
    <name evidence="13" type="primary">TUFM</name>
</gene>
<evidence type="ECO:0000256" key="3">
    <source>
        <dbReference type="ARBA" id="ARBA00017898"/>
    </source>
</evidence>
<dbReference type="PANTHER" id="PTHR43721:SF36">
    <property type="entry name" value="ELONGATION FACTOR TU, MITOCHONDRIAL"/>
    <property type="match status" value="1"/>
</dbReference>
<dbReference type="NCBIfam" id="NF009372">
    <property type="entry name" value="PRK12735.1"/>
    <property type="match status" value="1"/>
</dbReference>
<dbReference type="CDD" id="cd03697">
    <property type="entry name" value="EFTU_II"/>
    <property type="match status" value="1"/>
</dbReference>
<dbReference type="InterPro" id="IPR004161">
    <property type="entry name" value="EFTu-like_2"/>
</dbReference>
<feature type="domain" description="Tr-type G" evidence="12">
    <location>
        <begin position="56"/>
        <end position="252"/>
    </location>
</feature>
<dbReference type="GO" id="GO:0003746">
    <property type="term" value="F:translation elongation factor activity"/>
    <property type="evidence" value="ECO:0007669"/>
    <property type="project" value="UniProtKB-KW"/>
</dbReference>
<dbReference type="Gene3D" id="3.40.50.300">
    <property type="entry name" value="P-loop containing nucleotide triphosphate hydrolases"/>
    <property type="match status" value="1"/>
</dbReference>
<dbReference type="NCBIfam" id="NF000766">
    <property type="entry name" value="PRK00049.1"/>
    <property type="match status" value="1"/>
</dbReference>
<dbReference type="PROSITE" id="PS51722">
    <property type="entry name" value="G_TR_2"/>
    <property type="match status" value="1"/>
</dbReference>
<accession>A0A5F9CQB4</accession>
<evidence type="ECO:0000256" key="7">
    <source>
        <dbReference type="ARBA" id="ARBA00022946"/>
    </source>
</evidence>
<dbReference type="Bgee" id="ENSOCUG00000002683">
    <property type="expression patterns" value="Expressed in heart and 18 other cell types or tissues"/>
</dbReference>
<feature type="region of interest" description="Disordered" evidence="11">
    <location>
        <begin position="415"/>
        <end position="475"/>
    </location>
</feature>
<dbReference type="InterPro" id="IPR033720">
    <property type="entry name" value="EFTU_2"/>
</dbReference>
<keyword evidence="6" id="KW-0648">Protein biosynthesis</keyword>
<evidence type="ECO:0000313" key="13">
    <source>
        <dbReference type="Ensembl" id="ENSOCUP00000035563.1"/>
    </source>
</evidence>
<dbReference type="InParanoid" id="A0A5F9CQB4"/>
<dbReference type="Proteomes" id="UP000001811">
    <property type="component" value="Chromosome 6"/>
</dbReference>
<evidence type="ECO:0000256" key="10">
    <source>
        <dbReference type="ARBA" id="ARBA00051990"/>
    </source>
</evidence>
<name>A0A5F9CQB4_RABIT</name>
<dbReference type="SUPFAM" id="SSF50447">
    <property type="entry name" value="Translation proteins"/>
    <property type="match status" value="1"/>
</dbReference>
<dbReference type="InterPro" id="IPR050055">
    <property type="entry name" value="EF-Tu_GTPase"/>
</dbReference>
<evidence type="ECO:0000256" key="1">
    <source>
        <dbReference type="ARBA" id="ARBA00004173"/>
    </source>
</evidence>
<dbReference type="CDD" id="cd01884">
    <property type="entry name" value="EF_Tu"/>
    <property type="match status" value="1"/>
</dbReference>
<dbReference type="InterPro" id="IPR027417">
    <property type="entry name" value="P-loop_NTPase"/>
</dbReference>
<dbReference type="Ensembl" id="ENSOCUT00000052977.1">
    <property type="protein sequence ID" value="ENSOCUP00000035563.1"/>
    <property type="gene ID" value="ENSOCUG00000002683.3"/>
</dbReference>
<dbReference type="GO" id="GO:0003924">
    <property type="term" value="F:GTPase activity"/>
    <property type="evidence" value="ECO:0007669"/>
    <property type="project" value="InterPro"/>
</dbReference>
<dbReference type="FunCoup" id="A0A5F9CQB4">
    <property type="interactions" value="1238"/>
</dbReference>
<dbReference type="InterPro" id="IPR031157">
    <property type="entry name" value="G_TR_CS"/>
</dbReference>
<dbReference type="FunFam" id="2.40.30.10:FF:000068">
    <property type="entry name" value="Elongation factor Tu"/>
    <property type="match status" value="1"/>
</dbReference>
<dbReference type="GeneTree" id="ENSGT00940000156748"/>
<dbReference type="SUPFAM" id="SSF52540">
    <property type="entry name" value="P-loop containing nucleoside triphosphate hydrolases"/>
    <property type="match status" value="1"/>
</dbReference>
<comment type="catalytic activity">
    <reaction evidence="10">
        <text>GTP + H2O = GDP + phosphate + H(+)</text>
        <dbReference type="Rhea" id="RHEA:19669"/>
        <dbReference type="ChEBI" id="CHEBI:15377"/>
        <dbReference type="ChEBI" id="CHEBI:15378"/>
        <dbReference type="ChEBI" id="CHEBI:37565"/>
        <dbReference type="ChEBI" id="CHEBI:43474"/>
        <dbReference type="ChEBI" id="CHEBI:58189"/>
        <dbReference type="EC" id="3.6.5.3"/>
    </reaction>
    <physiologicalReaction direction="left-to-right" evidence="10">
        <dbReference type="Rhea" id="RHEA:19670"/>
    </physiologicalReaction>
</comment>
<reference evidence="13 14" key="1">
    <citation type="journal article" date="2011" name="Nature">
        <title>A high-resolution map of human evolutionary constraint using 29 mammals.</title>
        <authorList>
            <person name="Lindblad-Toh K."/>
            <person name="Garber M."/>
            <person name="Zuk O."/>
            <person name="Lin M.F."/>
            <person name="Parker B.J."/>
            <person name="Washietl S."/>
            <person name="Kheradpour P."/>
            <person name="Ernst J."/>
            <person name="Jordan G."/>
            <person name="Mauceli E."/>
            <person name="Ward L.D."/>
            <person name="Lowe C.B."/>
            <person name="Holloway A.K."/>
            <person name="Clamp M."/>
            <person name="Gnerre S."/>
            <person name="Alfoldi J."/>
            <person name="Beal K."/>
            <person name="Chang J."/>
            <person name="Clawson H."/>
            <person name="Cuff J."/>
            <person name="Di Palma F."/>
            <person name="Fitzgerald S."/>
            <person name="Flicek P."/>
            <person name="Guttman M."/>
            <person name="Hubisz M.J."/>
            <person name="Jaffe D.B."/>
            <person name="Jungreis I."/>
            <person name="Kent W.J."/>
            <person name="Kostka D."/>
            <person name="Lara M."/>
            <person name="Martins A.L."/>
            <person name="Massingham T."/>
            <person name="Moltke I."/>
            <person name="Raney B.J."/>
            <person name="Rasmussen M.D."/>
            <person name="Robinson J."/>
            <person name="Stark A."/>
            <person name="Vilella A.J."/>
            <person name="Wen J."/>
            <person name="Xie X."/>
            <person name="Zody M.C."/>
            <person name="Baldwin J."/>
            <person name="Bloom T."/>
            <person name="Chin C.W."/>
            <person name="Heiman D."/>
            <person name="Nicol R."/>
            <person name="Nusbaum C."/>
            <person name="Young S."/>
            <person name="Wilkinson J."/>
            <person name="Worley K.C."/>
            <person name="Kovar C.L."/>
            <person name="Muzny D.M."/>
            <person name="Gibbs R.A."/>
            <person name="Cree A."/>
            <person name="Dihn H.H."/>
            <person name="Fowler G."/>
            <person name="Jhangiani S."/>
            <person name="Joshi V."/>
            <person name="Lee S."/>
            <person name="Lewis L.R."/>
            <person name="Nazareth L.V."/>
            <person name="Okwuonu G."/>
            <person name="Santibanez J."/>
            <person name="Warren W.C."/>
            <person name="Mardis E.R."/>
            <person name="Weinstock G.M."/>
            <person name="Wilson R.K."/>
            <person name="Delehaunty K."/>
            <person name="Dooling D."/>
            <person name="Fronik C."/>
            <person name="Fulton L."/>
            <person name="Fulton B."/>
            <person name="Graves T."/>
            <person name="Minx P."/>
            <person name="Sodergren E."/>
            <person name="Birney E."/>
            <person name="Margulies E.H."/>
            <person name="Herrero J."/>
            <person name="Green E.D."/>
            <person name="Haussler D."/>
            <person name="Siepel A."/>
            <person name="Goldman N."/>
            <person name="Pollard K.S."/>
            <person name="Pedersen J.S."/>
            <person name="Lander E.S."/>
            <person name="Kellis M."/>
        </authorList>
    </citation>
    <scope>NUCLEOTIDE SEQUENCE [LARGE SCALE GENOMIC DNA]</scope>
    <source>
        <strain evidence="13 14">Thorbecke inbred</strain>
    </source>
</reference>